<dbReference type="GO" id="GO:0016757">
    <property type="term" value="F:glycosyltransferase activity"/>
    <property type="evidence" value="ECO:0007669"/>
    <property type="project" value="UniProtKB-KW"/>
</dbReference>
<dbReference type="SUPFAM" id="SSF53448">
    <property type="entry name" value="Nucleotide-diphospho-sugar transferases"/>
    <property type="match status" value="1"/>
</dbReference>
<dbReference type="InterPro" id="IPR050256">
    <property type="entry name" value="Glycosyltransferase_2"/>
</dbReference>
<sequence length="190" mass="21565">MKISLVVPVFNEEATIPIFYKTVREFEGLQQHEVEIVFINDGSKDATESIINELAVADPLVVSLSFTRNFGKEPALFAGLDHATGEAIIPIDVDLQDPIEVIPHLIEKWQAGADMVLAKRSDRSTDSRLKRKSAEWFYKLHNKISNPQIEENVGDFRLMSREVVENIKLMPERNLFMKGVLSWVVVEPMS</sequence>
<evidence type="ECO:0000313" key="8">
    <source>
        <dbReference type="EMBL" id="SPX11872.1"/>
    </source>
</evidence>
<protein>
    <submittedName>
        <fullName evidence="8">Bactoprenol glucosyl transferase CPS-53 (KpLE1) prophage</fullName>
        <ecNumber evidence="8">2.4.1.-</ecNumber>
    </submittedName>
</protein>
<accession>A0A2X1N3X7</accession>
<name>A0A2X1N3X7_ECOLX</name>
<keyword evidence="4" id="KW-0812">Transmembrane</keyword>
<dbReference type="CDD" id="cd04187">
    <property type="entry name" value="DPM1_like_bac"/>
    <property type="match status" value="1"/>
</dbReference>
<dbReference type="Proteomes" id="UP000250780">
    <property type="component" value="Unassembled WGS sequence"/>
</dbReference>
<organism evidence="8 9">
    <name type="scientific">Escherichia coli</name>
    <dbReference type="NCBI Taxonomy" id="562"/>
    <lineage>
        <taxon>Bacteria</taxon>
        <taxon>Pseudomonadati</taxon>
        <taxon>Pseudomonadota</taxon>
        <taxon>Gammaproteobacteria</taxon>
        <taxon>Enterobacterales</taxon>
        <taxon>Enterobacteriaceae</taxon>
        <taxon>Escherichia</taxon>
    </lineage>
</organism>
<evidence type="ECO:0000259" key="7">
    <source>
        <dbReference type="Pfam" id="PF00535"/>
    </source>
</evidence>
<evidence type="ECO:0000256" key="4">
    <source>
        <dbReference type="ARBA" id="ARBA00022692"/>
    </source>
</evidence>
<keyword evidence="5" id="KW-1133">Transmembrane helix</keyword>
<evidence type="ECO:0000313" key="9">
    <source>
        <dbReference type="Proteomes" id="UP000250780"/>
    </source>
</evidence>
<evidence type="ECO:0000256" key="1">
    <source>
        <dbReference type="ARBA" id="ARBA00004141"/>
    </source>
</evidence>
<evidence type="ECO:0000256" key="2">
    <source>
        <dbReference type="ARBA" id="ARBA00022676"/>
    </source>
</evidence>
<evidence type="ECO:0000256" key="5">
    <source>
        <dbReference type="ARBA" id="ARBA00022989"/>
    </source>
</evidence>
<dbReference type="Gene3D" id="3.90.550.10">
    <property type="entry name" value="Spore Coat Polysaccharide Biosynthesis Protein SpsA, Chain A"/>
    <property type="match status" value="1"/>
</dbReference>
<dbReference type="Pfam" id="PF00535">
    <property type="entry name" value="Glycos_transf_2"/>
    <property type="match status" value="1"/>
</dbReference>
<gene>
    <name evidence="8" type="primary">yfdH_1</name>
    <name evidence="8" type="ORF">NCTC9073_03217</name>
</gene>
<feature type="domain" description="Glycosyltransferase 2-like" evidence="7">
    <location>
        <begin position="4"/>
        <end position="167"/>
    </location>
</feature>
<dbReference type="AlphaFoldDB" id="A0A2X1N3X7"/>
<evidence type="ECO:0000256" key="6">
    <source>
        <dbReference type="ARBA" id="ARBA00023136"/>
    </source>
</evidence>
<keyword evidence="6" id="KW-0472">Membrane</keyword>
<dbReference type="GO" id="GO:0005886">
    <property type="term" value="C:plasma membrane"/>
    <property type="evidence" value="ECO:0007669"/>
    <property type="project" value="TreeGrafter"/>
</dbReference>
<keyword evidence="2 8" id="KW-0328">Glycosyltransferase</keyword>
<comment type="subcellular location">
    <subcellularLocation>
        <location evidence="1">Membrane</location>
        <topology evidence="1">Multi-pass membrane protein</topology>
    </subcellularLocation>
</comment>
<dbReference type="InterPro" id="IPR001173">
    <property type="entry name" value="Glyco_trans_2-like"/>
</dbReference>
<dbReference type="InterPro" id="IPR029044">
    <property type="entry name" value="Nucleotide-diphossugar_trans"/>
</dbReference>
<dbReference type="PANTHER" id="PTHR48090:SF1">
    <property type="entry name" value="PROPHAGE BACTOPRENOL GLUCOSYL TRANSFERASE HOMOLOG"/>
    <property type="match status" value="1"/>
</dbReference>
<dbReference type="EC" id="2.4.1.-" evidence="8"/>
<keyword evidence="3 8" id="KW-0808">Transferase</keyword>
<evidence type="ECO:0000256" key="3">
    <source>
        <dbReference type="ARBA" id="ARBA00022679"/>
    </source>
</evidence>
<proteinExistence type="predicted"/>
<dbReference type="PANTHER" id="PTHR48090">
    <property type="entry name" value="UNDECAPRENYL-PHOSPHATE 4-DEOXY-4-FORMAMIDO-L-ARABINOSE TRANSFERASE-RELATED"/>
    <property type="match status" value="1"/>
</dbReference>
<reference evidence="8 9" key="1">
    <citation type="submission" date="2018-06" db="EMBL/GenBank/DDBJ databases">
        <authorList>
            <consortium name="Pathogen Informatics"/>
            <person name="Doyle S."/>
        </authorList>
    </citation>
    <scope>NUCLEOTIDE SEQUENCE [LARGE SCALE GENOMIC DNA]</scope>
    <source>
        <strain evidence="8 9">NCTC9073</strain>
    </source>
</reference>
<dbReference type="EMBL" id="UASD01000008">
    <property type="protein sequence ID" value="SPX11872.1"/>
    <property type="molecule type" value="Genomic_DNA"/>
</dbReference>